<evidence type="ECO:0000313" key="2">
    <source>
        <dbReference type="Proteomes" id="UP000076761"/>
    </source>
</evidence>
<accession>A0A165M8V9</accession>
<dbReference type="EMBL" id="KV425720">
    <property type="protein sequence ID" value="KZT18040.1"/>
    <property type="molecule type" value="Genomic_DNA"/>
</dbReference>
<reference evidence="1 2" key="1">
    <citation type="journal article" date="2016" name="Mol. Biol. Evol.">
        <title>Comparative Genomics of Early-Diverging Mushroom-Forming Fungi Provides Insights into the Origins of Lignocellulose Decay Capabilities.</title>
        <authorList>
            <person name="Nagy L.G."/>
            <person name="Riley R."/>
            <person name="Tritt A."/>
            <person name="Adam C."/>
            <person name="Daum C."/>
            <person name="Floudas D."/>
            <person name="Sun H."/>
            <person name="Yadav J.S."/>
            <person name="Pangilinan J."/>
            <person name="Larsson K.H."/>
            <person name="Matsuura K."/>
            <person name="Barry K."/>
            <person name="Labutti K."/>
            <person name="Kuo R."/>
            <person name="Ohm R.A."/>
            <person name="Bhattacharya S.S."/>
            <person name="Shirouzu T."/>
            <person name="Yoshinaga Y."/>
            <person name="Martin F.M."/>
            <person name="Grigoriev I.V."/>
            <person name="Hibbett D.S."/>
        </authorList>
    </citation>
    <scope>NUCLEOTIDE SEQUENCE [LARGE SCALE GENOMIC DNA]</scope>
    <source>
        <strain evidence="1 2">HHB14362 ss-1</strain>
    </source>
</reference>
<evidence type="ECO:0000313" key="1">
    <source>
        <dbReference type="EMBL" id="KZT18040.1"/>
    </source>
</evidence>
<name>A0A165M8V9_9AGAM</name>
<dbReference type="AlphaFoldDB" id="A0A165M8V9"/>
<protein>
    <submittedName>
        <fullName evidence="1">Uncharacterized protein</fullName>
    </submittedName>
</protein>
<proteinExistence type="predicted"/>
<sequence length="71" mass="7917">MSCHGFSLRVVGQRPTPCWIRTQWAIRVSAGVIMFGFLCVSRPKSKLGGIQTEPSRCQEAVRVAEQDLARI</sequence>
<dbReference type="InParanoid" id="A0A165M8V9"/>
<keyword evidence="2" id="KW-1185">Reference proteome</keyword>
<gene>
    <name evidence="1" type="ORF">NEOLEDRAFT_258538</name>
</gene>
<dbReference type="Proteomes" id="UP000076761">
    <property type="component" value="Unassembled WGS sequence"/>
</dbReference>
<organism evidence="1 2">
    <name type="scientific">Neolentinus lepideus HHB14362 ss-1</name>
    <dbReference type="NCBI Taxonomy" id="1314782"/>
    <lineage>
        <taxon>Eukaryota</taxon>
        <taxon>Fungi</taxon>
        <taxon>Dikarya</taxon>
        <taxon>Basidiomycota</taxon>
        <taxon>Agaricomycotina</taxon>
        <taxon>Agaricomycetes</taxon>
        <taxon>Gloeophyllales</taxon>
        <taxon>Gloeophyllaceae</taxon>
        <taxon>Neolentinus</taxon>
    </lineage>
</organism>